<dbReference type="AlphaFoldDB" id="A0A2T0S3H9"/>
<evidence type="ECO:0000313" key="6">
    <source>
        <dbReference type="Proteomes" id="UP000239209"/>
    </source>
</evidence>
<evidence type="ECO:0000313" key="5">
    <source>
        <dbReference type="EMBL" id="PRY27952.1"/>
    </source>
</evidence>
<evidence type="ECO:0000256" key="1">
    <source>
        <dbReference type="SAM" id="MobiDB-lite"/>
    </source>
</evidence>
<name>A0A2T0S3H9_9ACTN</name>
<feature type="region of interest" description="Disordered" evidence="1">
    <location>
        <begin position="44"/>
        <end position="68"/>
    </location>
</feature>
<dbReference type="InterPro" id="IPR018910">
    <property type="entry name" value="LpqB_C"/>
</dbReference>
<feature type="domain" description="Lipoprotein LpqB N-terminal" evidence="4">
    <location>
        <begin position="70"/>
        <end position="185"/>
    </location>
</feature>
<dbReference type="RefSeq" id="WP_106128061.1">
    <property type="nucleotide sequence ID" value="NZ_PVZG01000009.1"/>
</dbReference>
<protein>
    <submittedName>
        <fullName evidence="5">Sporulation and spore germination protein</fullName>
    </submittedName>
</protein>
<keyword evidence="6" id="KW-1185">Reference proteome</keyword>
<dbReference type="SUPFAM" id="SSF50998">
    <property type="entry name" value="Quinoprotein alcohol dehydrogenase-like"/>
    <property type="match status" value="1"/>
</dbReference>
<dbReference type="Pfam" id="PF10647">
    <property type="entry name" value="Gmad1"/>
    <property type="match status" value="1"/>
</dbReference>
<dbReference type="Proteomes" id="UP000239209">
    <property type="component" value="Unassembled WGS sequence"/>
</dbReference>
<dbReference type="InterPro" id="IPR059026">
    <property type="entry name" value="LpqB_N"/>
</dbReference>
<dbReference type="PROSITE" id="PS51257">
    <property type="entry name" value="PROKAR_LIPOPROTEIN"/>
    <property type="match status" value="1"/>
</dbReference>
<sequence length="618" mass="65905">MRLIPVLPAASRRRGLHLLFAVVLSGSLLLSGCGIPDNTEVVKVGPGPSPGFASGDDGAPPRHERESTTDTAEFVQYYLEAAAGDPDGALERVRRFLAPAVAATFKAPSDIRVVHLADTPLVNPGSDKVTLKVKTLGVLGNNGSLDSEADTGIQTYELTVSTLSGREGLYITKAPPVLLLSDSAFTTYFERRTIYFWNRDHSALVPDVRYLSADMPSEQEPQQIIKWLIDGPSRWLADAVERLPQGTALLGNVPAVDNDKLQINLSAQAVQPADDPTALDWLRRQLMWSLKRNLSRVLELKIGNDEPNDYDGNDYLTSNPSYRLAESPERFLIYNSQIRRMSRTPAATEPIPVIRPDANHKVKAAALAQSSTNRRYAALVTTEGNRQVLRVGGAAMGQQTDLRRVALPGGSTGQPVWAITSDDPQTGANGLIVVGGKLYGFSADGAPVRPVTWTGPSGRISAVAVAPDGQRVALVVGDKLYVAVITADGDGPRLGAPEPVQVPALRSVSAVDWATETSVLVAGTRADRDRVAIIDTTIDGTDSTEPQPDIGVETVTYLAAYPVSPVSGKSTADVVQYMANGASFDVLSGPVRIGVGDLAEPMTNPPAGVVPTAPFFLR</sequence>
<dbReference type="Pfam" id="PF25976">
    <property type="entry name" value="LpqB_N"/>
    <property type="match status" value="1"/>
</dbReference>
<gene>
    <name evidence="5" type="ORF">CLV70_109108</name>
</gene>
<reference evidence="5 6" key="1">
    <citation type="submission" date="2018-03" db="EMBL/GenBank/DDBJ databases">
        <title>Genomic Encyclopedia of Archaeal and Bacterial Type Strains, Phase II (KMG-II): from individual species to whole genera.</title>
        <authorList>
            <person name="Goeker M."/>
        </authorList>
    </citation>
    <scope>NUCLEOTIDE SEQUENCE [LARGE SCALE GENOMIC DNA]</scope>
    <source>
        <strain evidence="5 6">DSM 45348</strain>
    </source>
</reference>
<dbReference type="InterPro" id="IPR011047">
    <property type="entry name" value="Quinoprotein_ADH-like_sf"/>
</dbReference>
<feature type="compositionally biased region" description="Basic and acidic residues" evidence="1">
    <location>
        <begin position="59"/>
        <end position="68"/>
    </location>
</feature>
<evidence type="ECO:0000259" key="4">
    <source>
        <dbReference type="Pfam" id="PF25976"/>
    </source>
</evidence>
<evidence type="ECO:0000259" key="3">
    <source>
        <dbReference type="Pfam" id="PF10647"/>
    </source>
</evidence>
<evidence type="ECO:0000259" key="2">
    <source>
        <dbReference type="Pfam" id="PF10646"/>
    </source>
</evidence>
<feature type="domain" description="GerMN" evidence="2">
    <location>
        <begin position="193"/>
        <end position="296"/>
    </location>
</feature>
<organism evidence="5 6">
    <name type="scientific">Pseudosporangium ferrugineum</name>
    <dbReference type="NCBI Taxonomy" id="439699"/>
    <lineage>
        <taxon>Bacteria</taxon>
        <taxon>Bacillati</taxon>
        <taxon>Actinomycetota</taxon>
        <taxon>Actinomycetes</taxon>
        <taxon>Micromonosporales</taxon>
        <taxon>Micromonosporaceae</taxon>
        <taxon>Pseudosporangium</taxon>
    </lineage>
</organism>
<proteinExistence type="predicted"/>
<comment type="caution">
    <text evidence="5">The sequence shown here is derived from an EMBL/GenBank/DDBJ whole genome shotgun (WGS) entry which is preliminary data.</text>
</comment>
<accession>A0A2T0S3H9</accession>
<dbReference type="InterPro" id="IPR019606">
    <property type="entry name" value="GerMN"/>
</dbReference>
<dbReference type="Pfam" id="PF10646">
    <property type="entry name" value="Germane"/>
    <property type="match status" value="1"/>
</dbReference>
<dbReference type="EMBL" id="PVZG01000009">
    <property type="protein sequence ID" value="PRY27952.1"/>
    <property type="molecule type" value="Genomic_DNA"/>
</dbReference>
<feature type="domain" description="Lipoprotein LpqB C-terminal" evidence="3">
    <location>
        <begin position="347"/>
        <end position="553"/>
    </location>
</feature>
<dbReference type="OrthoDB" id="5172668at2"/>